<evidence type="ECO:0000256" key="2">
    <source>
        <dbReference type="SAM" id="Phobius"/>
    </source>
</evidence>
<comment type="caution">
    <text evidence="3">The sequence shown here is derived from an EMBL/GenBank/DDBJ whole genome shotgun (WGS) entry which is preliminary data.</text>
</comment>
<evidence type="ECO:0000313" key="4">
    <source>
        <dbReference type="Proteomes" id="UP000649617"/>
    </source>
</evidence>
<feature type="transmembrane region" description="Helical" evidence="2">
    <location>
        <begin position="15"/>
        <end position="37"/>
    </location>
</feature>
<sequence>MVTMLVLGKFLNTNIIFWGSALAIGSIVDTAAFTLLPVPIRLTFLFRTGLLFLLPGVQSLFSSIFNLKVFTESLDATCQFMAYAYEQYWLEDVFCVRFRAVSVSLKGQTDPTMTGNAAMCRMIIMSCCWSFLADYLWVPAVAYARDIGRGPSFLGLAFALNLGSRLIPNVAVTKLGLKSEFMMIAMVIAGYATSFAYPAEAWAFCFMAFCSGFGFLRVCMTLHTQVTFGQDAEKLGKACKYAGAAKNLGSISAMIVPIALYQQCGWRAVCCGALSAATLYFLLAVVQHWQATAGDDKVEVSCPSSEVSTSEDPIAWIDWIIGFAFIITELQYNIGNAAIPQTLTKTFGMPVYAVGPLLATLNGVCMCFLAALPRLPCILLHRNPVNIVAAFLSILLSWIFASCAAFSPEGLPMFVASILLFILAVNMAQVLLLEYLSNVLDAQGSKKLLGFSETLGCGFAMLGGYLGNALEVYGDAAPFMMQSVVALVTVSILGACLGHRHVTRRQLLSTEEREDDMGYDVESLSVKKTLQACAQQSFFGVKLIVRCTSGDTLAIVESKYRKSLKVGLPNLAAPLLDDSTDGSSLSRCSSHGSSVDIHDTSSDSDPHSADMVSESA</sequence>
<feature type="transmembrane region" description="Helical" evidence="2">
    <location>
        <begin position="201"/>
        <end position="220"/>
    </location>
</feature>
<feature type="transmembrane region" description="Helical" evidence="2">
    <location>
        <begin position="413"/>
        <end position="436"/>
    </location>
</feature>
<feature type="compositionally biased region" description="Basic and acidic residues" evidence="1">
    <location>
        <begin position="596"/>
        <end position="608"/>
    </location>
</feature>
<feature type="transmembrane region" description="Helical" evidence="2">
    <location>
        <begin position="314"/>
        <end position="332"/>
    </location>
</feature>
<keyword evidence="2" id="KW-1133">Transmembrane helix</keyword>
<dbReference type="AlphaFoldDB" id="A0A812TKJ6"/>
<dbReference type="OrthoDB" id="443842at2759"/>
<dbReference type="Proteomes" id="UP000649617">
    <property type="component" value="Unassembled WGS sequence"/>
</dbReference>
<feature type="region of interest" description="Disordered" evidence="1">
    <location>
        <begin position="579"/>
        <end position="616"/>
    </location>
</feature>
<gene>
    <name evidence="3" type="ORF">SPIL2461_LOCUS13984</name>
</gene>
<reference evidence="3" key="1">
    <citation type="submission" date="2021-02" db="EMBL/GenBank/DDBJ databases">
        <authorList>
            <person name="Dougan E. K."/>
            <person name="Rhodes N."/>
            <person name="Thang M."/>
            <person name="Chan C."/>
        </authorList>
    </citation>
    <scope>NUCLEOTIDE SEQUENCE</scope>
</reference>
<feature type="transmembrane region" description="Helical" evidence="2">
    <location>
        <begin position="479"/>
        <end position="498"/>
    </location>
</feature>
<feature type="transmembrane region" description="Helical" evidence="2">
    <location>
        <begin position="122"/>
        <end position="144"/>
    </location>
</feature>
<feature type="transmembrane region" description="Helical" evidence="2">
    <location>
        <begin position="266"/>
        <end position="286"/>
    </location>
</feature>
<dbReference type="EMBL" id="CAJNIZ010031491">
    <property type="protein sequence ID" value="CAE7530907.1"/>
    <property type="molecule type" value="Genomic_DNA"/>
</dbReference>
<feature type="compositionally biased region" description="Low complexity" evidence="1">
    <location>
        <begin position="579"/>
        <end position="594"/>
    </location>
</feature>
<dbReference type="SUPFAM" id="SSF103473">
    <property type="entry name" value="MFS general substrate transporter"/>
    <property type="match status" value="1"/>
</dbReference>
<keyword evidence="4" id="KW-1185">Reference proteome</keyword>
<keyword evidence="2" id="KW-0812">Transmembrane</keyword>
<accession>A0A812TKJ6</accession>
<protein>
    <recommendedName>
        <fullName evidence="5">Major facilitator superfamily (MFS) profile domain-containing protein</fullName>
    </recommendedName>
</protein>
<keyword evidence="2" id="KW-0472">Membrane</keyword>
<dbReference type="InterPro" id="IPR036259">
    <property type="entry name" value="MFS_trans_sf"/>
</dbReference>
<feature type="transmembrane region" description="Helical" evidence="2">
    <location>
        <begin position="352"/>
        <end position="372"/>
    </location>
</feature>
<organism evidence="3 4">
    <name type="scientific">Symbiodinium pilosum</name>
    <name type="common">Dinoflagellate</name>
    <dbReference type="NCBI Taxonomy" id="2952"/>
    <lineage>
        <taxon>Eukaryota</taxon>
        <taxon>Sar</taxon>
        <taxon>Alveolata</taxon>
        <taxon>Dinophyceae</taxon>
        <taxon>Suessiales</taxon>
        <taxon>Symbiodiniaceae</taxon>
        <taxon>Symbiodinium</taxon>
    </lineage>
</organism>
<evidence type="ECO:0008006" key="5">
    <source>
        <dbReference type="Google" id="ProtNLM"/>
    </source>
</evidence>
<name>A0A812TKJ6_SYMPI</name>
<evidence type="ECO:0000313" key="3">
    <source>
        <dbReference type="EMBL" id="CAE7530907.1"/>
    </source>
</evidence>
<feature type="transmembrane region" description="Helical" evidence="2">
    <location>
        <begin position="384"/>
        <end position="407"/>
    </location>
</feature>
<dbReference type="Gene3D" id="1.20.1250.20">
    <property type="entry name" value="MFS general substrate transporter like domains"/>
    <property type="match status" value="1"/>
</dbReference>
<evidence type="ECO:0000256" key="1">
    <source>
        <dbReference type="SAM" id="MobiDB-lite"/>
    </source>
</evidence>
<proteinExistence type="predicted"/>
<feature type="transmembrane region" description="Helical" evidence="2">
    <location>
        <begin position="44"/>
        <end position="65"/>
    </location>
</feature>